<evidence type="ECO:0000259" key="1">
    <source>
        <dbReference type="Pfam" id="PF01548"/>
    </source>
</evidence>
<organism evidence="3 6">
    <name type="scientific">Shewanella bicestrii</name>
    <dbReference type="NCBI Taxonomy" id="2018305"/>
    <lineage>
        <taxon>Bacteria</taxon>
        <taxon>Pseudomonadati</taxon>
        <taxon>Pseudomonadota</taxon>
        <taxon>Gammaproteobacteria</taxon>
        <taxon>Alteromonadales</taxon>
        <taxon>Shewanellaceae</taxon>
        <taxon>Shewanella</taxon>
    </lineage>
</organism>
<dbReference type="EMBL" id="CP022358">
    <property type="protein sequence ID" value="ASK70545.1"/>
    <property type="molecule type" value="Genomic_DNA"/>
</dbReference>
<dbReference type="KEGG" id="sbj:CF168_17685"/>
<evidence type="ECO:0000313" key="4">
    <source>
        <dbReference type="EMBL" id="ASK70545.1"/>
    </source>
</evidence>
<dbReference type="KEGG" id="sbj:CF168_19230"/>
<dbReference type="Proteomes" id="UP000198367">
    <property type="component" value="Chromosome"/>
</dbReference>
<dbReference type="GO" id="GO:0003677">
    <property type="term" value="F:DNA binding"/>
    <property type="evidence" value="ECO:0007669"/>
    <property type="project" value="InterPro"/>
</dbReference>
<dbReference type="PANTHER" id="PTHR33055">
    <property type="entry name" value="TRANSPOSASE FOR INSERTION SEQUENCE ELEMENT IS1111A"/>
    <property type="match status" value="1"/>
</dbReference>
<dbReference type="AlphaFoldDB" id="A0A220UNA9"/>
<dbReference type="GO" id="GO:0004803">
    <property type="term" value="F:transposase activity"/>
    <property type="evidence" value="ECO:0007669"/>
    <property type="project" value="InterPro"/>
</dbReference>
<dbReference type="KEGG" id="sbj:CF168_11215"/>
<evidence type="ECO:0000259" key="2">
    <source>
        <dbReference type="Pfam" id="PF02371"/>
    </source>
</evidence>
<reference evidence="3 6" key="1">
    <citation type="submission" date="2017-07" db="EMBL/GenBank/DDBJ databases">
        <title>Phenotypical and genomic characterization of a clinical isolate of Shewanella bicestrii sp. nov. producing an extended-spectrum beta-lactamase and a new oxacillinase variant.</title>
        <authorList>
            <person name="Jousset A.B."/>
            <person name="Bonnin R.A."/>
            <person name="Girlich D."/>
            <person name="Dabos L."/>
            <person name="Potron A."/>
            <person name="Dortet L."/>
            <person name="Glaser P."/>
            <person name="Naas T."/>
        </authorList>
    </citation>
    <scope>NUCLEOTIDE SEQUENCE [LARGE SCALE GENOMIC DNA]</scope>
    <source>
        <strain evidence="3 6">JAB-1</strain>
    </source>
</reference>
<dbReference type="InterPro" id="IPR002525">
    <property type="entry name" value="Transp_IS110-like_N"/>
</dbReference>
<dbReference type="EMBL" id="CP022358">
    <property type="protein sequence ID" value="ASK69396.1"/>
    <property type="molecule type" value="Genomic_DNA"/>
</dbReference>
<accession>A0A220UNA9</accession>
<sequence length="340" mass="38669">MSDIYTIGIDLAKSVFQLCAFDKTGKKLINRSLRRNQVIKFLSNIAPCLIGMEACSSSHYWAREIKKLGHEVKLMPPQYVKPYVKTNKNDMADAEAICEAVRRPTMRFVSVKSEEQQALLLLHREREGVIRDRTALINRIRASLQEFGVSVPAGRFQLRKWFREGFSLVEHKLPKLLVEHISLMQTRLRELEQYAEYLDKQIDLTSEVSNECQKVRQIPGVGRLTSSALIASIGDAKAFSSGRQLSAWMGLVPSQHSSGGKSLLLGISKRGDTYLRRMFIHGARAVIRHLKEGKPFFEWVTSLLKRMHKNKVIVALANKLVRISWAILAKEESFSAGRTY</sequence>
<dbReference type="Pfam" id="PF02371">
    <property type="entry name" value="Transposase_20"/>
    <property type="match status" value="1"/>
</dbReference>
<dbReference type="PANTHER" id="PTHR33055:SF3">
    <property type="entry name" value="PUTATIVE TRANSPOSASE FOR IS117-RELATED"/>
    <property type="match status" value="1"/>
</dbReference>
<name>A0A220UNA9_9GAMM</name>
<protein>
    <submittedName>
        <fullName evidence="3">IS110 family transposase</fullName>
    </submittedName>
</protein>
<dbReference type="InterPro" id="IPR047650">
    <property type="entry name" value="Transpos_IS110"/>
</dbReference>
<dbReference type="EMBL" id="CP022358">
    <property type="protein sequence ID" value="ASK70830.1"/>
    <property type="molecule type" value="Genomic_DNA"/>
</dbReference>
<keyword evidence="6" id="KW-1185">Reference proteome</keyword>
<dbReference type="Pfam" id="PF01548">
    <property type="entry name" value="DEDD_Tnp_IS110"/>
    <property type="match status" value="1"/>
</dbReference>
<evidence type="ECO:0000313" key="6">
    <source>
        <dbReference type="Proteomes" id="UP000198367"/>
    </source>
</evidence>
<dbReference type="GO" id="GO:0006313">
    <property type="term" value="P:DNA transposition"/>
    <property type="evidence" value="ECO:0007669"/>
    <property type="project" value="InterPro"/>
</dbReference>
<feature type="domain" description="Transposase IS116/IS110/IS902 C-terminal" evidence="2">
    <location>
        <begin position="212"/>
        <end position="294"/>
    </location>
</feature>
<gene>
    <name evidence="3" type="ORF">CF168_11215</name>
    <name evidence="4" type="ORF">CF168_17685</name>
    <name evidence="5" type="ORF">CF168_19230</name>
</gene>
<proteinExistence type="predicted"/>
<dbReference type="NCBIfam" id="NF033542">
    <property type="entry name" value="transpos_IS110"/>
    <property type="match status" value="1"/>
</dbReference>
<feature type="domain" description="Transposase IS110-like N-terminal" evidence="1">
    <location>
        <begin position="7"/>
        <end position="147"/>
    </location>
</feature>
<dbReference type="InterPro" id="IPR003346">
    <property type="entry name" value="Transposase_20"/>
</dbReference>
<evidence type="ECO:0000313" key="5">
    <source>
        <dbReference type="EMBL" id="ASK70830.1"/>
    </source>
</evidence>
<dbReference type="RefSeq" id="WP_089067897.1">
    <property type="nucleotide sequence ID" value="NZ_CP022358.1"/>
</dbReference>
<evidence type="ECO:0000313" key="3">
    <source>
        <dbReference type="EMBL" id="ASK69396.1"/>
    </source>
</evidence>